<proteinExistence type="predicted"/>
<protein>
    <submittedName>
        <fullName evidence="1">Uncharacterized protein</fullName>
    </submittedName>
</protein>
<name>A0A0F9MS99_9ZZZZ</name>
<accession>A0A0F9MS99</accession>
<organism evidence="1">
    <name type="scientific">marine sediment metagenome</name>
    <dbReference type="NCBI Taxonomy" id="412755"/>
    <lineage>
        <taxon>unclassified sequences</taxon>
        <taxon>metagenomes</taxon>
        <taxon>ecological metagenomes</taxon>
    </lineage>
</organism>
<gene>
    <name evidence="1" type="ORF">LCGC14_1054940</name>
</gene>
<reference evidence="1" key="1">
    <citation type="journal article" date="2015" name="Nature">
        <title>Complex archaea that bridge the gap between prokaryotes and eukaryotes.</title>
        <authorList>
            <person name="Spang A."/>
            <person name="Saw J.H."/>
            <person name="Jorgensen S.L."/>
            <person name="Zaremba-Niedzwiedzka K."/>
            <person name="Martijn J."/>
            <person name="Lind A.E."/>
            <person name="van Eijk R."/>
            <person name="Schleper C."/>
            <person name="Guy L."/>
            <person name="Ettema T.J."/>
        </authorList>
    </citation>
    <scope>NUCLEOTIDE SEQUENCE</scope>
</reference>
<evidence type="ECO:0000313" key="1">
    <source>
        <dbReference type="EMBL" id="KKN08614.1"/>
    </source>
</evidence>
<sequence length="104" mass="10937">MATIDLTVARSRDVAGVRRRIVGQYTGPASYVAGGDALLATELGLGTIEFLSFENAVNATPVNRLLTYDHANEKVVWVIPNTGAEVAGAVDLSGFSARFEAIGL</sequence>
<dbReference type="AlphaFoldDB" id="A0A0F9MS99"/>
<comment type="caution">
    <text evidence="1">The sequence shown here is derived from an EMBL/GenBank/DDBJ whole genome shotgun (WGS) entry which is preliminary data.</text>
</comment>
<dbReference type="EMBL" id="LAZR01004434">
    <property type="protein sequence ID" value="KKN08614.1"/>
    <property type="molecule type" value="Genomic_DNA"/>
</dbReference>